<feature type="region of interest" description="Disordered" evidence="1">
    <location>
        <begin position="139"/>
        <end position="228"/>
    </location>
</feature>
<feature type="region of interest" description="Disordered" evidence="1">
    <location>
        <begin position="407"/>
        <end position="579"/>
    </location>
</feature>
<comment type="caution">
    <text evidence="2">The sequence shown here is derived from an EMBL/GenBank/DDBJ whole genome shotgun (WGS) entry which is preliminary data.</text>
</comment>
<dbReference type="AlphaFoldDB" id="A0AAD6XZC7"/>
<feature type="compositionally biased region" description="Basic and acidic residues" evidence="1">
    <location>
        <begin position="46"/>
        <end position="55"/>
    </location>
</feature>
<accession>A0AAD6XZC7</accession>
<feature type="region of interest" description="Disordered" evidence="1">
    <location>
        <begin position="1"/>
        <end position="125"/>
    </location>
</feature>
<feature type="compositionally biased region" description="Low complexity" evidence="1">
    <location>
        <begin position="433"/>
        <end position="447"/>
    </location>
</feature>
<sequence>MSTRQRSRKSTKPATTTRAPRAARVETDAADPPPPIDYPRPMPGIAHDRRDRGDEGDSPSSPINPIGAAPNLAVPPAQTYPAAPPVASTSSRTAIASWRHDVVASHDTAGASPRNQMPMNAPSGASQYFELAPTVYPLRSAPGGEGYYEPENGSHRGRSVPSAHLLDTNEPSVFATPLSRNPEPSVSGMSANAREAWRREKHPALQPSLADTSPQDSPVRPRPMVPPSTSLQAALNAACAALAVGGSSPEDVRRREDTLNRVRAEMGMHNTSPEEVKFADYLCALDAEKQRDEERRALARRAVADSKEQARALERAAASKRAELEEQLQALEHAAAQKHAEAEQLHQALAEQLEIESRRAPSVASRKSKSGNGKVPVNSPEATVPPLKTETQSDWKTCVALQHWREGELADHGESRIPDQGVRWNEQGVPYDARTQTAAAQASTSYANGGINPTQRVSSHSRVKMRYSTVPAPGGDPGGPSDSSDDERGRDPPPPRGPPNLSGHSGRNRRPAGNGQNPGGGGPSDPGGGGDPPGGNPFTWDPNDDTLPRRQDANTAVTSFARRSTSVPAQFDMGECPPI</sequence>
<evidence type="ECO:0000256" key="1">
    <source>
        <dbReference type="SAM" id="MobiDB-lite"/>
    </source>
</evidence>
<feature type="region of interest" description="Disordered" evidence="1">
    <location>
        <begin position="356"/>
        <end position="392"/>
    </location>
</feature>
<proteinExistence type="predicted"/>
<dbReference type="EMBL" id="JARJCW010000167">
    <property type="protein sequence ID" value="KAJ7189744.1"/>
    <property type="molecule type" value="Genomic_DNA"/>
</dbReference>
<dbReference type="Proteomes" id="UP001219525">
    <property type="component" value="Unassembled WGS sequence"/>
</dbReference>
<feature type="compositionally biased region" description="Polar residues" evidence="1">
    <location>
        <begin position="553"/>
        <end position="568"/>
    </location>
</feature>
<gene>
    <name evidence="2" type="ORF">GGX14DRAFT_580428</name>
</gene>
<feature type="compositionally biased region" description="Polar residues" evidence="1">
    <location>
        <begin position="113"/>
        <end position="125"/>
    </location>
</feature>
<feature type="compositionally biased region" description="Pro residues" evidence="1">
    <location>
        <begin position="31"/>
        <end position="42"/>
    </location>
</feature>
<evidence type="ECO:0000313" key="3">
    <source>
        <dbReference type="Proteomes" id="UP001219525"/>
    </source>
</evidence>
<evidence type="ECO:0000313" key="2">
    <source>
        <dbReference type="EMBL" id="KAJ7189744.1"/>
    </source>
</evidence>
<keyword evidence="3" id="KW-1185">Reference proteome</keyword>
<feature type="compositionally biased region" description="Low complexity" evidence="1">
    <location>
        <begin position="12"/>
        <end position="22"/>
    </location>
</feature>
<reference evidence="2" key="1">
    <citation type="submission" date="2023-03" db="EMBL/GenBank/DDBJ databases">
        <title>Massive genome expansion in bonnet fungi (Mycena s.s.) driven by repeated elements and novel gene families across ecological guilds.</title>
        <authorList>
            <consortium name="Lawrence Berkeley National Laboratory"/>
            <person name="Harder C.B."/>
            <person name="Miyauchi S."/>
            <person name="Viragh M."/>
            <person name="Kuo A."/>
            <person name="Thoen E."/>
            <person name="Andreopoulos B."/>
            <person name="Lu D."/>
            <person name="Skrede I."/>
            <person name="Drula E."/>
            <person name="Henrissat B."/>
            <person name="Morin E."/>
            <person name="Kohler A."/>
            <person name="Barry K."/>
            <person name="LaButti K."/>
            <person name="Morin E."/>
            <person name="Salamov A."/>
            <person name="Lipzen A."/>
            <person name="Mereny Z."/>
            <person name="Hegedus B."/>
            <person name="Baldrian P."/>
            <person name="Stursova M."/>
            <person name="Weitz H."/>
            <person name="Taylor A."/>
            <person name="Grigoriev I.V."/>
            <person name="Nagy L.G."/>
            <person name="Martin F."/>
            <person name="Kauserud H."/>
        </authorList>
    </citation>
    <scope>NUCLEOTIDE SEQUENCE</scope>
    <source>
        <strain evidence="2">9144</strain>
    </source>
</reference>
<protein>
    <submittedName>
        <fullName evidence="2">Uncharacterized protein</fullName>
    </submittedName>
</protein>
<feature type="compositionally biased region" description="Basic residues" evidence="1">
    <location>
        <begin position="1"/>
        <end position="11"/>
    </location>
</feature>
<feature type="compositionally biased region" description="Basic and acidic residues" evidence="1">
    <location>
        <begin position="407"/>
        <end position="417"/>
    </location>
</feature>
<feature type="compositionally biased region" description="Gly residues" evidence="1">
    <location>
        <begin position="516"/>
        <end position="533"/>
    </location>
</feature>
<name>A0AAD6XZC7_9AGAR</name>
<organism evidence="2 3">
    <name type="scientific">Mycena pura</name>
    <dbReference type="NCBI Taxonomy" id="153505"/>
    <lineage>
        <taxon>Eukaryota</taxon>
        <taxon>Fungi</taxon>
        <taxon>Dikarya</taxon>
        <taxon>Basidiomycota</taxon>
        <taxon>Agaricomycotina</taxon>
        <taxon>Agaricomycetes</taxon>
        <taxon>Agaricomycetidae</taxon>
        <taxon>Agaricales</taxon>
        <taxon>Marasmiineae</taxon>
        <taxon>Mycenaceae</taxon>
        <taxon>Mycena</taxon>
    </lineage>
</organism>
<feature type="compositionally biased region" description="Polar residues" evidence="1">
    <location>
        <begin position="178"/>
        <end position="190"/>
    </location>
</feature>